<organism evidence="1 2">
    <name type="scientific">Sphaerodactylus townsendi</name>
    <dbReference type="NCBI Taxonomy" id="933632"/>
    <lineage>
        <taxon>Eukaryota</taxon>
        <taxon>Metazoa</taxon>
        <taxon>Chordata</taxon>
        <taxon>Craniata</taxon>
        <taxon>Vertebrata</taxon>
        <taxon>Euteleostomi</taxon>
        <taxon>Lepidosauria</taxon>
        <taxon>Squamata</taxon>
        <taxon>Bifurcata</taxon>
        <taxon>Gekkota</taxon>
        <taxon>Sphaerodactylidae</taxon>
        <taxon>Sphaerodactylus</taxon>
    </lineage>
</organism>
<protein>
    <submittedName>
        <fullName evidence="1">Uncharacterized protein</fullName>
    </submittedName>
</protein>
<dbReference type="Proteomes" id="UP000827872">
    <property type="component" value="Linkage Group LG02"/>
</dbReference>
<proteinExistence type="predicted"/>
<gene>
    <name evidence="1" type="ORF">K3G42_001789</name>
</gene>
<dbReference type="EMBL" id="CM037615">
    <property type="protein sequence ID" value="KAH8012797.1"/>
    <property type="molecule type" value="Genomic_DNA"/>
</dbReference>
<name>A0ACB8FZU9_9SAUR</name>
<comment type="caution">
    <text evidence="1">The sequence shown here is derived from an EMBL/GenBank/DDBJ whole genome shotgun (WGS) entry which is preliminary data.</text>
</comment>
<reference evidence="1" key="1">
    <citation type="submission" date="2021-08" db="EMBL/GenBank/DDBJ databases">
        <title>The first chromosome-level gecko genome reveals the dynamic sex chromosomes of Neotropical dwarf geckos (Sphaerodactylidae: Sphaerodactylus).</title>
        <authorList>
            <person name="Pinto B.J."/>
            <person name="Keating S.E."/>
            <person name="Gamble T."/>
        </authorList>
    </citation>
    <scope>NUCLEOTIDE SEQUENCE</scope>
    <source>
        <strain evidence="1">TG3544</strain>
    </source>
</reference>
<keyword evidence="2" id="KW-1185">Reference proteome</keyword>
<sequence>MAGRGGSPLEAALGRLGGALGCSRCHNLLKKPVNLGNCEHVFCLSCVVDCVGTACPVCHIPSRVQDVKVNRQLDNIARLYRRLQRLQGGDHSGKINSGLLIKTSGMWVVMVVFIKKRKTLTSFTPPCLPDDRQILPFPSSSKSQTQLKQVPPIPAALNSYCGKSRTFYSLAASASMT</sequence>
<evidence type="ECO:0000313" key="1">
    <source>
        <dbReference type="EMBL" id="KAH8012797.1"/>
    </source>
</evidence>
<evidence type="ECO:0000313" key="2">
    <source>
        <dbReference type="Proteomes" id="UP000827872"/>
    </source>
</evidence>
<accession>A0ACB8FZU9</accession>